<organism evidence="6 7">
    <name type="scientific">Trachipleistophora hominis</name>
    <name type="common">Microsporidian parasite</name>
    <dbReference type="NCBI Taxonomy" id="72359"/>
    <lineage>
        <taxon>Eukaryota</taxon>
        <taxon>Fungi</taxon>
        <taxon>Fungi incertae sedis</taxon>
        <taxon>Microsporidia</taxon>
        <taxon>Pleistophoridae</taxon>
        <taxon>Trachipleistophora</taxon>
    </lineage>
</organism>
<dbReference type="VEuPathDB" id="MicrosporidiaDB:THOM_1895"/>
<dbReference type="SUPFAM" id="SSF54570">
    <property type="entry name" value="Ribosomal protein S19"/>
    <property type="match status" value="1"/>
</dbReference>
<dbReference type="HOGENOM" id="CLU_097347_1_0_1"/>
<feature type="region of interest" description="Disordered" evidence="5">
    <location>
        <begin position="114"/>
        <end position="136"/>
    </location>
</feature>
<dbReference type="Gene3D" id="3.30.860.10">
    <property type="entry name" value="30s Ribosomal Protein S19, Chain A"/>
    <property type="match status" value="1"/>
</dbReference>
<dbReference type="GO" id="GO:0003735">
    <property type="term" value="F:structural constituent of ribosome"/>
    <property type="evidence" value="ECO:0007669"/>
    <property type="project" value="InterPro"/>
</dbReference>
<dbReference type="FunCoup" id="L7JUU1">
    <property type="interactions" value="154"/>
</dbReference>
<gene>
    <name evidence="6" type="ORF">THOM_1895</name>
</gene>
<dbReference type="Proteomes" id="UP000011185">
    <property type="component" value="Unassembled WGS sequence"/>
</dbReference>
<dbReference type="GO" id="GO:0006412">
    <property type="term" value="P:translation"/>
    <property type="evidence" value="ECO:0007669"/>
    <property type="project" value="InterPro"/>
</dbReference>
<proteinExistence type="inferred from homology"/>
<dbReference type="GO" id="GO:0000028">
    <property type="term" value="P:ribosomal small subunit assembly"/>
    <property type="evidence" value="ECO:0007669"/>
    <property type="project" value="TreeGrafter"/>
</dbReference>
<evidence type="ECO:0000256" key="3">
    <source>
        <dbReference type="ARBA" id="ARBA00023274"/>
    </source>
</evidence>
<dbReference type="AlphaFoldDB" id="L7JUU1"/>
<dbReference type="Pfam" id="PF00203">
    <property type="entry name" value="Ribosomal_S19"/>
    <property type="match status" value="1"/>
</dbReference>
<dbReference type="EMBL" id="JH993985">
    <property type="protein sequence ID" value="ELQ75164.1"/>
    <property type="molecule type" value="Genomic_DNA"/>
</dbReference>
<dbReference type="PANTHER" id="PTHR11880">
    <property type="entry name" value="RIBOSOMAL PROTEIN S19P FAMILY MEMBER"/>
    <property type="match status" value="1"/>
</dbReference>
<evidence type="ECO:0000313" key="7">
    <source>
        <dbReference type="Proteomes" id="UP000011185"/>
    </source>
</evidence>
<dbReference type="PIRSF" id="PIRSF002144">
    <property type="entry name" value="Ribosomal_S19"/>
    <property type="match status" value="1"/>
</dbReference>
<dbReference type="InParanoid" id="L7JUU1"/>
<reference evidence="6 7" key="1">
    <citation type="journal article" date="2012" name="PLoS Pathog.">
        <title>The genome of the obligate intracellular parasite Trachipleistophora hominis: new insights into microsporidian genome dynamics and reductive evolution.</title>
        <authorList>
            <person name="Heinz E."/>
            <person name="Williams T.A."/>
            <person name="Nakjang S."/>
            <person name="Noel C.J."/>
            <person name="Swan D.C."/>
            <person name="Goldberg A.V."/>
            <person name="Harris S.R."/>
            <person name="Weinmaier T."/>
            <person name="Markert S."/>
            <person name="Becher D."/>
            <person name="Bernhardt J."/>
            <person name="Dagan T."/>
            <person name="Hacker C."/>
            <person name="Lucocq J.M."/>
            <person name="Schweder T."/>
            <person name="Rattei T."/>
            <person name="Hall N."/>
            <person name="Hirt R.P."/>
            <person name="Embley T.M."/>
        </authorList>
    </citation>
    <scope>NUCLEOTIDE SEQUENCE [LARGE SCALE GENOMIC DNA]</scope>
</reference>
<evidence type="ECO:0000256" key="2">
    <source>
        <dbReference type="ARBA" id="ARBA00022980"/>
    </source>
</evidence>
<keyword evidence="3 4" id="KW-0687">Ribonucleoprotein</keyword>
<feature type="compositionally biased region" description="Polar residues" evidence="5">
    <location>
        <begin position="126"/>
        <end position="136"/>
    </location>
</feature>
<keyword evidence="2 4" id="KW-0689">Ribosomal protein</keyword>
<dbReference type="NCBIfam" id="TIGR01025">
    <property type="entry name" value="uS19_arch"/>
    <property type="match status" value="1"/>
</dbReference>
<keyword evidence="7" id="KW-1185">Reference proteome</keyword>
<comment type="similarity">
    <text evidence="1 4">Belongs to the universal ribosomal protein uS19 family.</text>
</comment>
<dbReference type="OrthoDB" id="10258210at2759"/>
<dbReference type="STRING" id="72359.L7JUU1"/>
<name>L7JUU1_TRAHO</name>
<dbReference type="GO" id="GO:0022627">
    <property type="term" value="C:cytosolic small ribosomal subunit"/>
    <property type="evidence" value="ECO:0007669"/>
    <property type="project" value="TreeGrafter"/>
</dbReference>
<dbReference type="PANTHER" id="PTHR11880:SF2">
    <property type="entry name" value="SMALL RIBOSOMAL SUBUNIT PROTEIN US19"/>
    <property type="match status" value="1"/>
</dbReference>
<evidence type="ECO:0000313" key="6">
    <source>
        <dbReference type="EMBL" id="ELQ75164.1"/>
    </source>
</evidence>
<dbReference type="InterPro" id="IPR002222">
    <property type="entry name" value="Ribosomal_uS19"/>
</dbReference>
<sequence length="136" mass="15410">MQASETTKRRTFKKFTYQGVDLDDLKTMPLCNLKALLPSALRRHINRGFSEEEYTLIKQCERNEPDIKTKCRNMMILPVMIGQVVGVHNGCNFVEIDVKPEMIGRRFKDLVPTKTSKAHGRPGVGATSSSKFVPLK</sequence>
<evidence type="ECO:0000256" key="1">
    <source>
        <dbReference type="ARBA" id="ARBA00007345"/>
    </source>
</evidence>
<dbReference type="OMA" id="KTHCRDM"/>
<evidence type="ECO:0000256" key="5">
    <source>
        <dbReference type="SAM" id="MobiDB-lite"/>
    </source>
</evidence>
<evidence type="ECO:0000256" key="4">
    <source>
        <dbReference type="RuleBase" id="RU003485"/>
    </source>
</evidence>
<protein>
    <submittedName>
        <fullName evidence="6">40S ribosomal protein S15</fullName>
    </submittedName>
</protein>
<accession>L7JUU1</accession>
<dbReference type="InterPro" id="IPR005713">
    <property type="entry name" value="Ribosomal_uS19_euk/arc"/>
</dbReference>
<dbReference type="InterPro" id="IPR023575">
    <property type="entry name" value="Ribosomal_uS19_SF"/>
</dbReference>
<dbReference type="HAMAP" id="MF_00531">
    <property type="entry name" value="Ribosomal_uS19"/>
    <property type="match status" value="1"/>
</dbReference>
<dbReference type="PRINTS" id="PR00975">
    <property type="entry name" value="RIBOSOMALS19"/>
</dbReference>